<protein>
    <submittedName>
        <fullName evidence="1">Uncharacterized protein</fullName>
    </submittedName>
</protein>
<evidence type="ECO:0000313" key="1">
    <source>
        <dbReference type="EMBL" id="MBX53664.1"/>
    </source>
</evidence>
<dbReference type="EMBL" id="GGEC01073180">
    <property type="protein sequence ID" value="MBX53664.1"/>
    <property type="molecule type" value="Transcribed_RNA"/>
</dbReference>
<accession>A0A2P2PFZ9</accession>
<sequence>MFITNIKHNINVLSRGTQLHSNINLQQTLQFFLESLTSKGSNLFTF</sequence>
<name>A0A2P2PFZ9_RHIMU</name>
<organism evidence="1">
    <name type="scientific">Rhizophora mucronata</name>
    <name type="common">Asiatic mangrove</name>
    <dbReference type="NCBI Taxonomy" id="61149"/>
    <lineage>
        <taxon>Eukaryota</taxon>
        <taxon>Viridiplantae</taxon>
        <taxon>Streptophyta</taxon>
        <taxon>Embryophyta</taxon>
        <taxon>Tracheophyta</taxon>
        <taxon>Spermatophyta</taxon>
        <taxon>Magnoliopsida</taxon>
        <taxon>eudicotyledons</taxon>
        <taxon>Gunneridae</taxon>
        <taxon>Pentapetalae</taxon>
        <taxon>rosids</taxon>
        <taxon>fabids</taxon>
        <taxon>Malpighiales</taxon>
        <taxon>Rhizophoraceae</taxon>
        <taxon>Rhizophora</taxon>
    </lineage>
</organism>
<reference evidence="1" key="1">
    <citation type="submission" date="2018-02" db="EMBL/GenBank/DDBJ databases">
        <title>Rhizophora mucronata_Transcriptome.</title>
        <authorList>
            <person name="Meera S.P."/>
            <person name="Sreeshan A."/>
            <person name="Augustine A."/>
        </authorList>
    </citation>
    <scope>NUCLEOTIDE SEQUENCE</scope>
    <source>
        <tissue evidence="1">Leaf</tissue>
    </source>
</reference>
<proteinExistence type="predicted"/>
<dbReference type="AlphaFoldDB" id="A0A2P2PFZ9"/>